<dbReference type="RefSeq" id="XP_002115873.1">
    <property type="nucleotide sequence ID" value="XM_002115837.1"/>
</dbReference>
<dbReference type="InterPro" id="IPR052115">
    <property type="entry name" value="NEXT_complex_subunit_ZCCHC8"/>
</dbReference>
<gene>
    <name evidence="8" type="ORF">TRIADDRAFT_59740</name>
</gene>
<dbReference type="Pfam" id="PF04046">
    <property type="entry name" value="PSP"/>
    <property type="match status" value="1"/>
</dbReference>
<evidence type="ECO:0000256" key="6">
    <source>
        <dbReference type="SAM" id="MobiDB-lite"/>
    </source>
</evidence>
<keyword evidence="2" id="KW-0479">Metal-binding</keyword>
<evidence type="ECO:0000256" key="5">
    <source>
        <dbReference type="ARBA" id="ARBA00023242"/>
    </source>
</evidence>
<dbReference type="GO" id="GO:0005634">
    <property type="term" value="C:nucleus"/>
    <property type="evidence" value="ECO:0007669"/>
    <property type="project" value="UniProtKB-SubCell"/>
</dbReference>
<keyword evidence="3" id="KW-0863">Zinc-finger</keyword>
<dbReference type="SMART" id="SM00581">
    <property type="entry name" value="PSP"/>
    <property type="match status" value="1"/>
</dbReference>
<keyword evidence="9" id="KW-1185">Reference proteome</keyword>
<organism evidence="8 9">
    <name type="scientific">Trichoplax adhaerens</name>
    <name type="common">Trichoplax reptans</name>
    <dbReference type="NCBI Taxonomy" id="10228"/>
    <lineage>
        <taxon>Eukaryota</taxon>
        <taxon>Metazoa</taxon>
        <taxon>Placozoa</taxon>
        <taxon>Uniplacotomia</taxon>
        <taxon>Trichoplacea</taxon>
        <taxon>Trichoplacidae</taxon>
        <taxon>Trichoplax</taxon>
    </lineage>
</organism>
<feature type="compositionally biased region" description="Basic and acidic residues" evidence="6">
    <location>
        <begin position="64"/>
        <end position="82"/>
    </location>
</feature>
<evidence type="ECO:0000259" key="7">
    <source>
        <dbReference type="SMART" id="SM00581"/>
    </source>
</evidence>
<dbReference type="EMBL" id="DS985252">
    <property type="protein sequence ID" value="EDV21725.1"/>
    <property type="molecule type" value="Genomic_DNA"/>
</dbReference>
<dbReference type="KEGG" id="tad:TRIADDRAFT_59740"/>
<name>B3S6A9_TRIAD</name>
<comment type="subcellular location">
    <subcellularLocation>
        <location evidence="1">Nucleus</location>
    </subcellularLocation>
</comment>
<dbReference type="OrthoDB" id="8026949at2759"/>
<dbReference type="STRING" id="10228.B3S6A9"/>
<keyword evidence="4" id="KW-0862">Zinc</keyword>
<dbReference type="eggNOG" id="KOG2673">
    <property type="taxonomic scope" value="Eukaryota"/>
</dbReference>
<evidence type="ECO:0000313" key="9">
    <source>
        <dbReference type="Proteomes" id="UP000009022"/>
    </source>
</evidence>
<evidence type="ECO:0000256" key="4">
    <source>
        <dbReference type="ARBA" id="ARBA00022833"/>
    </source>
</evidence>
<dbReference type="HOGENOM" id="CLU_765785_0_0_1"/>
<evidence type="ECO:0000256" key="3">
    <source>
        <dbReference type="ARBA" id="ARBA00022771"/>
    </source>
</evidence>
<feature type="region of interest" description="Disordered" evidence="6">
    <location>
        <begin position="298"/>
        <end position="344"/>
    </location>
</feature>
<sequence>MSYEPYQFLRLKKYQTTQLSPIMKVQFFSDCITETKQKEIEGMLANYISSNLLKDGNDEDQIAKNDTRKQENSDSDESDHSDCLQPVDLYRVSRKRKEYKESHGIDSRNSTTRYHRSVNESIREFTEMDPASVSDELREALGIEQNEIPPYLYRMRELGYPLDYVRIRGGSAELKLYHEDGQEECCFELEFPGLNVPLPLNPLSRLEKSNSTPEMILLYQPSVPVNLEFMRQSNVNLTCNESNDSSSEKSADEIINEDSCCDENGKKKYEEREKLLENTENASIITATDVEMKESSILNQENIPNDTDNVDELTEETESTERSSINNSNSWEAFPGAGEVAEPTGRYENLKVILQRKRKRKM</sequence>
<evidence type="ECO:0000313" key="8">
    <source>
        <dbReference type="EMBL" id="EDV21725.1"/>
    </source>
</evidence>
<feature type="compositionally biased region" description="Polar residues" evidence="6">
    <location>
        <begin position="298"/>
        <end position="307"/>
    </location>
</feature>
<reference evidence="8 9" key="1">
    <citation type="journal article" date="2008" name="Nature">
        <title>The Trichoplax genome and the nature of placozoans.</title>
        <authorList>
            <person name="Srivastava M."/>
            <person name="Begovic E."/>
            <person name="Chapman J."/>
            <person name="Putnam N.H."/>
            <person name="Hellsten U."/>
            <person name="Kawashima T."/>
            <person name="Kuo A."/>
            <person name="Mitros T."/>
            <person name="Salamov A."/>
            <person name="Carpenter M.L."/>
            <person name="Signorovitch A.Y."/>
            <person name="Moreno M.A."/>
            <person name="Kamm K."/>
            <person name="Grimwood J."/>
            <person name="Schmutz J."/>
            <person name="Shapiro H."/>
            <person name="Grigoriev I.V."/>
            <person name="Buss L.W."/>
            <person name="Schierwater B."/>
            <person name="Dellaporta S.L."/>
            <person name="Rokhsar D.S."/>
        </authorList>
    </citation>
    <scope>NUCLEOTIDE SEQUENCE [LARGE SCALE GENOMIC DNA]</scope>
    <source>
        <strain evidence="8 9">Grell-BS-1999</strain>
    </source>
</reference>
<proteinExistence type="predicted"/>
<feature type="compositionally biased region" description="Acidic residues" evidence="6">
    <location>
        <begin position="308"/>
        <end position="318"/>
    </location>
</feature>
<dbReference type="GeneID" id="6757086"/>
<keyword evidence="5" id="KW-0539">Nucleus</keyword>
<dbReference type="PANTHER" id="PTHR13316">
    <property type="entry name" value="ZINC FINGER, CCHC DOMAIN CONTAINING 8"/>
    <property type="match status" value="1"/>
</dbReference>
<dbReference type="CTD" id="6757086"/>
<evidence type="ECO:0000256" key="2">
    <source>
        <dbReference type="ARBA" id="ARBA00022723"/>
    </source>
</evidence>
<dbReference type="InterPro" id="IPR006568">
    <property type="entry name" value="PSP_pro-rich"/>
</dbReference>
<feature type="region of interest" description="Disordered" evidence="6">
    <location>
        <begin position="64"/>
        <end position="84"/>
    </location>
</feature>
<dbReference type="GO" id="GO:0008270">
    <property type="term" value="F:zinc ion binding"/>
    <property type="evidence" value="ECO:0007669"/>
    <property type="project" value="UniProtKB-KW"/>
</dbReference>
<evidence type="ECO:0000256" key="1">
    <source>
        <dbReference type="ARBA" id="ARBA00004123"/>
    </source>
</evidence>
<dbReference type="AlphaFoldDB" id="B3S6A9"/>
<protein>
    <recommendedName>
        <fullName evidence="7">PSP proline-rich domain-containing protein</fullName>
    </recommendedName>
</protein>
<dbReference type="Proteomes" id="UP000009022">
    <property type="component" value="Unassembled WGS sequence"/>
</dbReference>
<feature type="domain" description="PSP proline-rich" evidence="7">
    <location>
        <begin position="125"/>
        <end position="176"/>
    </location>
</feature>
<accession>B3S6A9</accession>
<dbReference type="PANTHER" id="PTHR13316:SF0">
    <property type="entry name" value="ZINC FINGER CCHC DOMAIN-CONTAINING PROTEIN 8"/>
    <property type="match status" value="1"/>
</dbReference>
<dbReference type="InParanoid" id="B3S6A9"/>